<keyword evidence="3" id="KW-0732">Signal</keyword>
<evidence type="ECO:0000259" key="5">
    <source>
        <dbReference type="Pfam" id="PF08386"/>
    </source>
</evidence>
<proteinExistence type="inferred from homology"/>
<dbReference type="PANTHER" id="PTHR43248:SF30">
    <property type="entry name" value="AB HYDROLASE-1 DOMAIN-CONTAINING PROTEIN"/>
    <property type="match status" value="1"/>
</dbReference>
<dbReference type="InterPro" id="IPR029058">
    <property type="entry name" value="AB_hydrolase_fold"/>
</dbReference>
<dbReference type="Gene3D" id="3.40.50.1820">
    <property type="entry name" value="alpha/beta hydrolase"/>
    <property type="match status" value="1"/>
</dbReference>
<comment type="similarity">
    <text evidence="1">Belongs to the peptidase S33 family.</text>
</comment>
<comment type="caution">
    <text evidence="6">The sequence shown here is derived from an EMBL/GenBank/DDBJ whole genome shotgun (WGS) entry which is preliminary data.</text>
</comment>
<keyword evidence="2 6" id="KW-0378">Hydrolase</keyword>
<dbReference type="RefSeq" id="WP_377289027.1">
    <property type="nucleotide sequence ID" value="NZ_JBHSBM010000017.1"/>
</dbReference>
<feature type="domain" description="AB hydrolase-1" evidence="4">
    <location>
        <begin position="92"/>
        <end position="243"/>
    </location>
</feature>
<dbReference type="InterPro" id="IPR051601">
    <property type="entry name" value="Serine_prot/Carboxylest_S33"/>
</dbReference>
<evidence type="ECO:0000313" key="6">
    <source>
        <dbReference type="EMBL" id="MFC4060145.1"/>
    </source>
</evidence>
<evidence type="ECO:0000259" key="4">
    <source>
        <dbReference type="Pfam" id="PF00561"/>
    </source>
</evidence>
<dbReference type="SUPFAM" id="SSF53474">
    <property type="entry name" value="alpha/beta-Hydrolases"/>
    <property type="match status" value="1"/>
</dbReference>
<dbReference type="Pfam" id="PF08386">
    <property type="entry name" value="Abhydrolase_4"/>
    <property type="match status" value="1"/>
</dbReference>
<evidence type="ECO:0000313" key="7">
    <source>
        <dbReference type="Proteomes" id="UP001595850"/>
    </source>
</evidence>
<evidence type="ECO:0000256" key="1">
    <source>
        <dbReference type="ARBA" id="ARBA00010088"/>
    </source>
</evidence>
<sequence length="508" mass="55254">MVNVQVPARGGLVRTSRWIMSVLLLLGGLAAAPPAAAAATPPISWRPCPQDQAVECGSLSVPVGWADPHGPRIEIAVARRKAADPARRVGSLVFNLGGPGISGVRATLDAAEIFSADLLERFDLVGFDPRGVPGSTPVLCPAGVSNMPDNPATAEEYDRMRARLNAYDKECRRLSGPVFDHADTLSAARDVDALRAALGERTISLYTLSYGTLLGQQYAELFPHRLRALVLEGNLDHSLRRPADFLTARARTSERALRMFADWCRGPGSGCALGGQDPAEVLDGLMARAERGELPDPDFPGFPMTPEWLAGRVEFHVADQSLWPRSDDYLITLRDQAAPRAGREASPSEPPEAWEDPYAAIFCADFRWPVRDFGELARLREAVRKAAPTVRWTFTGWRDVAGCQGRDIATRNPQRPYRFRHDTPPVLLVNSRHDVATPYEFAAAVSRRIHRSVLLAYEGVGHWTYHASPCARGTIDRYLLTLALPRPGASCPAMPVTPAAASPVPATG</sequence>
<dbReference type="EMBL" id="JBHSBM010000017">
    <property type="protein sequence ID" value="MFC4060145.1"/>
    <property type="molecule type" value="Genomic_DNA"/>
</dbReference>
<reference evidence="7" key="1">
    <citation type="journal article" date="2019" name="Int. J. Syst. Evol. Microbiol.">
        <title>The Global Catalogue of Microorganisms (GCM) 10K type strain sequencing project: providing services to taxonomists for standard genome sequencing and annotation.</title>
        <authorList>
            <consortium name="The Broad Institute Genomics Platform"/>
            <consortium name="The Broad Institute Genome Sequencing Center for Infectious Disease"/>
            <person name="Wu L."/>
            <person name="Ma J."/>
        </authorList>
    </citation>
    <scope>NUCLEOTIDE SEQUENCE [LARGE SCALE GENOMIC DNA]</scope>
    <source>
        <strain evidence="7">TBRC 4489</strain>
    </source>
</reference>
<feature type="chain" id="PRO_5047185121" evidence="3">
    <location>
        <begin position="38"/>
        <end position="508"/>
    </location>
</feature>
<accession>A0ABV8IAT9</accession>
<keyword evidence="7" id="KW-1185">Reference proteome</keyword>
<gene>
    <name evidence="6" type="ORF">ACFOWE_17715</name>
</gene>
<organism evidence="6 7">
    <name type="scientific">Planomonospora corallina</name>
    <dbReference type="NCBI Taxonomy" id="1806052"/>
    <lineage>
        <taxon>Bacteria</taxon>
        <taxon>Bacillati</taxon>
        <taxon>Actinomycetota</taxon>
        <taxon>Actinomycetes</taxon>
        <taxon>Streptosporangiales</taxon>
        <taxon>Streptosporangiaceae</taxon>
        <taxon>Planomonospora</taxon>
    </lineage>
</organism>
<evidence type="ECO:0000256" key="2">
    <source>
        <dbReference type="ARBA" id="ARBA00022801"/>
    </source>
</evidence>
<feature type="domain" description="Peptidase S33 tripeptidyl aminopeptidase-like C-terminal" evidence="5">
    <location>
        <begin position="400"/>
        <end position="491"/>
    </location>
</feature>
<evidence type="ECO:0000256" key="3">
    <source>
        <dbReference type="SAM" id="SignalP"/>
    </source>
</evidence>
<protein>
    <submittedName>
        <fullName evidence="6">Alpha/beta hydrolase</fullName>
    </submittedName>
</protein>
<name>A0ABV8IAT9_9ACTN</name>
<feature type="signal peptide" evidence="3">
    <location>
        <begin position="1"/>
        <end position="37"/>
    </location>
</feature>
<dbReference type="InterPro" id="IPR000073">
    <property type="entry name" value="AB_hydrolase_1"/>
</dbReference>
<dbReference type="InterPro" id="IPR013595">
    <property type="entry name" value="Pept_S33_TAP-like_C"/>
</dbReference>
<dbReference type="Pfam" id="PF00561">
    <property type="entry name" value="Abhydrolase_1"/>
    <property type="match status" value="1"/>
</dbReference>
<dbReference type="Proteomes" id="UP001595850">
    <property type="component" value="Unassembled WGS sequence"/>
</dbReference>
<dbReference type="GO" id="GO:0016787">
    <property type="term" value="F:hydrolase activity"/>
    <property type="evidence" value="ECO:0007669"/>
    <property type="project" value="UniProtKB-KW"/>
</dbReference>
<dbReference type="PANTHER" id="PTHR43248">
    <property type="entry name" value="2-SUCCINYL-6-HYDROXY-2,4-CYCLOHEXADIENE-1-CARBOXYLATE SYNTHASE"/>
    <property type="match status" value="1"/>
</dbReference>